<proteinExistence type="predicted"/>
<protein>
    <recommendedName>
        <fullName evidence="4">Glycine zipper family protein</fullName>
    </recommendedName>
</protein>
<organism evidence="2 3">
    <name type="scientific">Inquilinus ginsengisoli</name>
    <dbReference type="NCBI Taxonomy" id="363840"/>
    <lineage>
        <taxon>Bacteria</taxon>
        <taxon>Pseudomonadati</taxon>
        <taxon>Pseudomonadota</taxon>
        <taxon>Alphaproteobacteria</taxon>
        <taxon>Rhodospirillales</taxon>
        <taxon>Rhodospirillaceae</taxon>
        <taxon>Inquilinus</taxon>
    </lineage>
</organism>
<dbReference type="Proteomes" id="UP001262410">
    <property type="component" value="Unassembled WGS sequence"/>
</dbReference>
<evidence type="ECO:0000313" key="2">
    <source>
        <dbReference type="EMBL" id="MDR6288951.1"/>
    </source>
</evidence>
<accession>A0ABU1JK14</accession>
<dbReference type="EMBL" id="JAVDPW010000002">
    <property type="protein sequence ID" value="MDR6288951.1"/>
    <property type="molecule type" value="Genomic_DNA"/>
</dbReference>
<keyword evidence="1" id="KW-0472">Membrane</keyword>
<dbReference type="RefSeq" id="WP_309793046.1">
    <property type="nucleotide sequence ID" value="NZ_JAVDPW010000002.1"/>
</dbReference>
<sequence length="168" mass="17655">MRQQDRVAPKRDRNTEARFINRRAPLIAVVSVLLSACSVYDMHPDIDPYASRDGGVHYEADLKLCQDHVAGQPSSRPNGAMLVAATTMAGATIAGGGATLFNGNVRNAAGLGALTGAAAGFNGLAASMTSNGAVDDLTLLQICLMKQGYTVVWGNGFRMPAFKHPPPE</sequence>
<keyword evidence="3" id="KW-1185">Reference proteome</keyword>
<reference evidence="2 3" key="1">
    <citation type="submission" date="2023-07" db="EMBL/GenBank/DDBJ databases">
        <title>Sorghum-associated microbial communities from plants grown in Nebraska, USA.</title>
        <authorList>
            <person name="Schachtman D."/>
        </authorList>
    </citation>
    <scope>NUCLEOTIDE SEQUENCE [LARGE SCALE GENOMIC DNA]</scope>
    <source>
        <strain evidence="2 3">584</strain>
    </source>
</reference>
<evidence type="ECO:0000313" key="3">
    <source>
        <dbReference type="Proteomes" id="UP001262410"/>
    </source>
</evidence>
<evidence type="ECO:0008006" key="4">
    <source>
        <dbReference type="Google" id="ProtNLM"/>
    </source>
</evidence>
<name>A0ABU1JK14_9PROT</name>
<keyword evidence="1" id="KW-1133">Transmembrane helix</keyword>
<evidence type="ECO:0000256" key="1">
    <source>
        <dbReference type="SAM" id="Phobius"/>
    </source>
</evidence>
<comment type="caution">
    <text evidence="2">The sequence shown here is derived from an EMBL/GenBank/DDBJ whole genome shotgun (WGS) entry which is preliminary data.</text>
</comment>
<keyword evidence="1" id="KW-0812">Transmembrane</keyword>
<gene>
    <name evidence="2" type="ORF">E9232_001458</name>
</gene>
<feature type="transmembrane region" description="Helical" evidence="1">
    <location>
        <begin position="20"/>
        <end position="42"/>
    </location>
</feature>